<keyword evidence="2 11" id="KW-1003">Cell membrane</keyword>
<evidence type="ECO:0000256" key="2">
    <source>
        <dbReference type="ARBA" id="ARBA00022475"/>
    </source>
</evidence>
<dbReference type="HAMAP" id="MF_00276">
    <property type="entry name" value="KdpC"/>
    <property type="match status" value="1"/>
</dbReference>
<gene>
    <name evidence="11" type="primary">kdpC</name>
    <name evidence="12" type="ORF">OO7_12929</name>
</gene>
<evidence type="ECO:0000256" key="4">
    <source>
        <dbReference type="ARBA" id="ARBA00022692"/>
    </source>
</evidence>
<name>K8W5N3_9GAMM</name>
<dbReference type="GO" id="GO:0008556">
    <property type="term" value="F:P-type potassium transmembrane transporter activity"/>
    <property type="evidence" value="ECO:0007669"/>
    <property type="project" value="InterPro"/>
</dbReference>
<dbReference type="HOGENOM" id="CLU_077094_2_0_6"/>
<comment type="function">
    <text evidence="11">Part of the high-affinity ATP-driven potassium transport (or Kdp) system, which catalyzes the hydrolysis of ATP coupled with the electrogenic transport of potassium into the cytoplasm. This subunit acts as a catalytic chaperone that increases the ATP-binding affinity of the ATP-hydrolyzing subunit KdpB by the formation of a transient KdpB/KdpC/ATP ternary complex.</text>
</comment>
<dbReference type="PIRSF" id="PIRSF001296">
    <property type="entry name" value="K_ATPase_KdpC"/>
    <property type="match status" value="1"/>
</dbReference>
<keyword evidence="10 11" id="KW-0472">Membrane</keyword>
<evidence type="ECO:0000256" key="3">
    <source>
        <dbReference type="ARBA" id="ARBA00022538"/>
    </source>
</evidence>
<keyword evidence="9 11" id="KW-0406">Ion transport</keyword>
<dbReference type="PATRIC" id="fig|1141660.3.peg.2579"/>
<evidence type="ECO:0000256" key="9">
    <source>
        <dbReference type="ARBA" id="ARBA00023065"/>
    </source>
</evidence>
<dbReference type="Pfam" id="PF02669">
    <property type="entry name" value="KdpC"/>
    <property type="match status" value="1"/>
</dbReference>
<reference evidence="12 13" key="1">
    <citation type="journal article" date="2012" name="BMC Genomics">
        <title>Comparative genomics of bacteria in the genus Providencia isolated from wild Drosophila melanogaster.</title>
        <authorList>
            <person name="Galac M.R."/>
            <person name="Lazzaro B.P."/>
        </authorList>
    </citation>
    <scope>NUCLEOTIDE SEQUENCE [LARGE SCALE GENOMIC DNA]</scope>
    <source>
        <strain evidence="12 13">DSM 19967</strain>
    </source>
</reference>
<comment type="similarity">
    <text evidence="11">Belongs to the KdpC family.</text>
</comment>
<evidence type="ECO:0000256" key="11">
    <source>
        <dbReference type="HAMAP-Rule" id="MF_00276"/>
    </source>
</evidence>
<keyword evidence="8 11" id="KW-1133">Transmembrane helix</keyword>
<keyword evidence="7 11" id="KW-0630">Potassium</keyword>
<proteinExistence type="inferred from homology"/>
<dbReference type="NCBIfam" id="TIGR00681">
    <property type="entry name" value="kdpC"/>
    <property type="match status" value="1"/>
</dbReference>
<dbReference type="Proteomes" id="UP000010290">
    <property type="component" value="Chromosome"/>
</dbReference>
<keyword evidence="3 11" id="KW-0633">Potassium transport</keyword>
<dbReference type="GO" id="GO:0005524">
    <property type="term" value="F:ATP binding"/>
    <property type="evidence" value="ECO:0007669"/>
    <property type="project" value="UniProtKB-UniRule"/>
</dbReference>
<evidence type="ECO:0000313" key="12">
    <source>
        <dbReference type="EMBL" id="EKT55873.1"/>
    </source>
</evidence>
<comment type="subunit">
    <text evidence="11">The system is composed of three essential subunits: KdpA, KdpB and KdpC.</text>
</comment>
<keyword evidence="1 11" id="KW-0813">Transport</keyword>
<evidence type="ECO:0000256" key="1">
    <source>
        <dbReference type="ARBA" id="ARBA00022448"/>
    </source>
</evidence>
<protein>
    <recommendedName>
        <fullName evidence="11">Potassium-transporting ATPase KdpC subunit</fullName>
    </recommendedName>
    <alternativeName>
        <fullName evidence="11">ATP phosphohydrolase [potassium-transporting] C chain</fullName>
    </alternativeName>
    <alternativeName>
        <fullName evidence="11">Potassium-binding and translocating subunit C</fullName>
    </alternativeName>
    <alternativeName>
        <fullName evidence="11">Potassium-translocating ATPase C chain</fullName>
    </alternativeName>
</protein>
<keyword evidence="4 11" id="KW-0812">Transmembrane</keyword>
<comment type="caution">
    <text evidence="12">The sequence shown here is derived from an EMBL/GenBank/DDBJ whole genome shotgun (WGS) entry which is preliminary data.</text>
</comment>
<dbReference type="OrthoDB" id="9788285at2"/>
<dbReference type="PANTHER" id="PTHR30042:SF2">
    <property type="entry name" value="POTASSIUM-TRANSPORTING ATPASE KDPC SUBUNIT"/>
    <property type="match status" value="1"/>
</dbReference>
<dbReference type="PANTHER" id="PTHR30042">
    <property type="entry name" value="POTASSIUM-TRANSPORTING ATPASE C CHAIN"/>
    <property type="match status" value="1"/>
</dbReference>
<organism evidence="12 13">
    <name type="scientific">Providencia sneebia DSM 19967</name>
    <dbReference type="NCBI Taxonomy" id="1141660"/>
    <lineage>
        <taxon>Bacteria</taxon>
        <taxon>Pseudomonadati</taxon>
        <taxon>Pseudomonadota</taxon>
        <taxon>Gammaproteobacteria</taxon>
        <taxon>Enterobacterales</taxon>
        <taxon>Morganellaceae</taxon>
        <taxon>Providencia</taxon>
    </lineage>
</organism>
<dbReference type="GO" id="GO:0016787">
    <property type="term" value="F:hydrolase activity"/>
    <property type="evidence" value="ECO:0007669"/>
    <property type="project" value="UniProtKB-KW"/>
</dbReference>
<dbReference type="NCBIfam" id="NF001454">
    <property type="entry name" value="PRK00315.1"/>
    <property type="match status" value="1"/>
</dbReference>
<dbReference type="RefSeq" id="WP_008916339.1">
    <property type="nucleotide sequence ID" value="NZ_CM001773.1"/>
</dbReference>
<dbReference type="InterPro" id="IPR003820">
    <property type="entry name" value="KdpC"/>
</dbReference>
<keyword evidence="5 11" id="KW-0547">Nucleotide-binding</keyword>
<dbReference type="GO" id="GO:0005886">
    <property type="term" value="C:plasma membrane"/>
    <property type="evidence" value="ECO:0007669"/>
    <property type="project" value="UniProtKB-SubCell"/>
</dbReference>
<sequence>MQMFCSAVIMLLSLTIITGIAYPLMVTGLSQLIFPWQANGSLILQDKQVIGSALIGQNYQSNQYFFGRPSATADSAYNTLASGGSNLAITNPLLTEIFLQRSEYLRAQNPDSGQAIPVDLLTASGSGLDPHISIDAALYQAPRIAKNRQISLDEVKSIIDTQTDNALFHFLGEPVVNVLKLNIALDEYQQQKNSQTH</sequence>
<evidence type="ECO:0000256" key="5">
    <source>
        <dbReference type="ARBA" id="ARBA00022741"/>
    </source>
</evidence>
<keyword evidence="13" id="KW-1185">Reference proteome</keyword>
<keyword evidence="6 11" id="KW-0067">ATP-binding</keyword>
<comment type="subcellular location">
    <subcellularLocation>
        <location evidence="11">Cell membrane</location>
        <topology evidence="11">Single-pass membrane protein</topology>
    </subcellularLocation>
</comment>
<evidence type="ECO:0000256" key="10">
    <source>
        <dbReference type="ARBA" id="ARBA00023136"/>
    </source>
</evidence>
<evidence type="ECO:0000256" key="8">
    <source>
        <dbReference type="ARBA" id="ARBA00022989"/>
    </source>
</evidence>
<dbReference type="AlphaFoldDB" id="K8W5N3"/>
<keyword evidence="12" id="KW-0378">Hydrolase</keyword>
<evidence type="ECO:0000256" key="7">
    <source>
        <dbReference type="ARBA" id="ARBA00022958"/>
    </source>
</evidence>
<accession>K8W5N3</accession>
<evidence type="ECO:0000313" key="13">
    <source>
        <dbReference type="Proteomes" id="UP000010290"/>
    </source>
</evidence>
<evidence type="ECO:0000256" key="6">
    <source>
        <dbReference type="ARBA" id="ARBA00022840"/>
    </source>
</evidence>
<dbReference type="EMBL" id="AKKN01000010">
    <property type="protein sequence ID" value="EKT55873.1"/>
    <property type="molecule type" value="Genomic_DNA"/>
</dbReference>